<protein>
    <recommendedName>
        <fullName evidence="3">Ada DNA repair metal-binding domain-containing protein</fullName>
    </recommendedName>
</protein>
<evidence type="ECO:0008006" key="3">
    <source>
        <dbReference type="Google" id="ProtNLM"/>
    </source>
</evidence>
<dbReference type="InterPro" id="IPR035451">
    <property type="entry name" value="Ada-like_dom_sf"/>
</dbReference>
<name>A0A098LF46_9BACT</name>
<evidence type="ECO:0000313" key="1">
    <source>
        <dbReference type="EMBL" id="GAL85596.1"/>
    </source>
</evidence>
<dbReference type="SUPFAM" id="SSF57884">
    <property type="entry name" value="Ada DNA repair protein, N-terminal domain (N-Ada 10)"/>
    <property type="match status" value="1"/>
</dbReference>
<proteinExistence type="predicted"/>
<comment type="caution">
    <text evidence="1">The sequence shown here is derived from an EMBL/GenBank/DDBJ whole genome shotgun (WGS) entry which is preliminary data.</text>
</comment>
<dbReference type="EMBL" id="BBLT01000005">
    <property type="protein sequence ID" value="GAL85596.1"/>
    <property type="molecule type" value="Genomic_DNA"/>
</dbReference>
<evidence type="ECO:0000313" key="2">
    <source>
        <dbReference type="Proteomes" id="UP000030185"/>
    </source>
</evidence>
<accession>A0A098LF46</accession>
<dbReference type="AlphaFoldDB" id="A0A098LF46"/>
<sequence>MYVTEKGKKYHKKNCSVVSEGKKGQELAEAQKNGYEPCAVCKPNEAKKQEATDPKKKK</sequence>
<reference evidence="1 2" key="1">
    <citation type="submission" date="2014-09" db="EMBL/GenBank/DDBJ databases">
        <title>Sporocytophaga myxococcoides PG-01 genome sequencing.</title>
        <authorList>
            <person name="Liu L."/>
            <person name="Gao P.J."/>
            <person name="Chen G.J."/>
            <person name="Wang L.S."/>
        </authorList>
    </citation>
    <scope>NUCLEOTIDE SEQUENCE [LARGE SCALE GENOMIC DNA]</scope>
    <source>
        <strain evidence="1 2">PG-01</strain>
    </source>
</reference>
<keyword evidence="2" id="KW-1185">Reference proteome</keyword>
<organism evidence="1 2">
    <name type="scientific">Sporocytophaga myxococcoides</name>
    <dbReference type="NCBI Taxonomy" id="153721"/>
    <lineage>
        <taxon>Bacteria</taxon>
        <taxon>Pseudomonadati</taxon>
        <taxon>Bacteroidota</taxon>
        <taxon>Cytophagia</taxon>
        <taxon>Cytophagales</taxon>
        <taxon>Cytophagaceae</taxon>
        <taxon>Sporocytophaga</taxon>
    </lineage>
</organism>
<gene>
    <name evidence="1" type="ORF">MYP_2825</name>
</gene>
<dbReference type="Proteomes" id="UP000030185">
    <property type="component" value="Unassembled WGS sequence"/>
</dbReference>